<organism evidence="2">
    <name type="scientific">viral metagenome</name>
    <dbReference type="NCBI Taxonomy" id="1070528"/>
    <lineage>
        <taxon>unclassified sequences</taxon>
        <taxon>metagenomes</taxon>
        <taxon>organismal metagenomes</taxon>
    </lineage>
</organism>
<feature type="compositionally biased region" description="Polar residues" evidence="1">
    <location>
        <begin position="54"/>
        <end position="64"/>
    </location>
</feature>
<dbReference type="EMBL" id="MN739312">
    <property type="protein sequence ID" value="QHS98178.1"/>
    <property type="molecule type" value="Genomic_DNA"/>
</dbReference>
<accession>A0A6C0C3F4</accession>
<protein>
    <submittedName>
        <fullName evidence="2">Uncharacterized protein</fullName>
    </submittedName>
</protein>
<feature type="region of interest" description="Disordered" evidence="1">
    <location>
        <begin position="1"/>
        <end position="28"/>
    </location>
</feature>
<name>A0A6C0C3F4_9ZZZZ</name>
<evidence type="ECO:0000256" key="1">
    <source>
        <dbReference type="SAM" id="MobiDB-lite"/>
    </source>
</evidence>
<dbReference type="AlphaFoldDB" id="A0A6C0C3F4"/>
<sequence length="74" mass="7421">MVLSTTKKVASASSITNQSTNGGNKKAGLLPKATASAASAIAFKGTSSNYSLLKKPVSSTTRSSYPIGMPGGRS</sequence>
<proteinExistence type="predicted"/>
<reference evidence="2" key="1">
    <citation type="journal article" date="2020" name="Nature">
        <title>Giant virus diversity and host interactions through global metagenomics.</title>
        <authorList>
            <person name="Schulz F."/>
            <person name="Roux S."/>
            <person name="Paez-Espino D."/>
            <person name="Jungbluth S."/>
            <person name="Walsh D.A."/>
            <person name="Denef V.J."/>
            <person name="McMahon K.D."/>
            <person name="Konstantinidis K.T."/>
            <person name="Eloe-Fadrosh E.A."/>
            <person name="Kyrpides N.C."/>
            <person name="Woyke T."/>
        </authorList>
    </citation>
    <scope>NUCLEOTIDE SEQUENCE</scope>
    <source>
        <strain evidence="2">GVMAG-M-3300020182-84</strain>
    </source>
</reference>
<evidence type="ECO:0000313" key="2">
    <source>
        <dbReference type="EMBL" id="QHS98178.1"/>
    </source>
</evidence>
<feature type="compositionally biased region" description="Polar residues" evidence="1">
    <location>
        <begin position="1"/>
        <end position="23"/>
    </location>
</feature>
<feature type="region of interest" description="Disordered" evidence="1">
    <location>
        <begin position="54"/>
        <end position="74"/>
    </location>
</feature>